<feature type="non-terminal residue" evidence="1">
    <location>
        <position position="1"/>
    </location>
</feature>
<gene>
    <name evidence="1" type="ORF">MNBD_BACTEROID05-525</name>
</gene>
<name>A0A3B0TG86_9ZZZZ</name>
<reference evidence="1" key="1">
    <citation type="submission" date="2018-06" db="EMBL/GenBank/DDBJ databases">
        <authorList>
            <person name="Zhirakovskaya E."/>
        </authorList>
    </citation>
    <scope>NUCLEOTIDE SEQUENCE</scope>
</reference>
<organism evidence="1">
    <name type="scientific">hydrothermal vent metagenome</name>
    <dbReference type="NCBI Taxonomy" id="652676"/>
    <lineage>
        <taxon>unclassified sequences</taxon>
        <taxon>metagenomes</taxon>
        <taxon>ecological metagenomes</taxon>
    </lineage>
</organism>
<dbReference type="AlphaFoldDB" id="A0A3B0TG86"/>
<proteinExistence type="predicted"/>
<evidence type="ECO:0000313" key="1">
    <source>
        <dbReference type="EMBL" id="VAW12317.1"/>
    </source>
</evidence>
<dbReference type="EMBL" id="UOEN01000095">
    <property type="protein sequence ID" value="VAW12317.1"/>
    <property type="molecule type" value="Genomic_DNA"/>
</dbReference>
<sequence length="95" mass="11378">GYLNWTYESYFYGRDINKIKPKEARALIGNYQKLGLLKDDKAMILGIVKTNNFYQWNKKTNEMTKIKMDDTFLKETISYYQSADYLFHNNLMKIN</sequence>
<dbReference type="Gene3D" id="3.30.1120.80">
    <property type="match status" value="1"/>
</dbReference>
<protein>
    <submittedName>
        <fullName evidence="1">Uncharacterized protein</fullName>
    </submittedName>
</protein>
<accession>A0A3B0TG86</accession>